<dbReference type="PANTHER" id="PTHR43881:SF1">
    <property type="entry name" value="GAMMA-GLUTAMYLTRANSPEPTIDASE (AFU_ORTHOLOGUE AFUA_4G13580)"/>
    <property type="match status" value="1"/>
</dbReference>
<sequence length="101" mass="11087">MGGYMQPQGHVQVVTAMLEDQLNPQAALDMPRWKWTKGKTIEVEADFPNHLALALARRGHDIVKVADSISFGRGQIILRDPKTGVLQGGTEPRTDGAVVPW</sequence>
<dbReference type="KEGG" id="hsr:HSBAA_13740"/>
<dbReference type="Gene3D" id="3.60.20.40">
    <property type="match status" value="1"/>
</dbReference>
<dbReference type="SUPFAM" id="SSF56235">
    <property type="entry name" value="N-terminal nucleophile aminohydrolases (Ntn hydrolases)"/>
    <property type="match status" value="1"/>
</dbReference>
<dbReference type="AlphaFoldDB" id="A0A455U735"/>
<name>A0A455U735_9GAMM</name>
<evidence type="ECO:0000313" key="2">
    <source>
        <dbReference type="Proteomes" id="UP000320231"/>
    </source>
</evidence>
<evidence type="ECO:0008006" key="3">
    <source>
        <dbReference type="Google" id="ProtNLM"/>
    </source>
</evidence>
<proteinExistence type="predicted"/>
<dbReference type="InterPro" id="IPR043137">
    <property type="entry name" value="GGT_ssub_C"/>
</dbReference>
<reference evidence="1 2" key="1">
    <citation type="journal article" date="2019" name="Microbiol. Resour. Announc.">
        <title>Complete Genome Sequence of Halomonas sulfidaeris Strain Esulfide1 Isolated from a Metal Sulfide Rock at a Depth of 2,200 Meters, Obtained Using Nanopore Sequencing.</title>
        <authorList>
            <person name="Saito M."/>
            <person name="Nishigata A."/>
            <person name="Galipon J."/>
            <person name="Arakawa K."/>
        </authorList>
    </citation>
    <scope>NUCLEOTIDE SEQUENCE [LARGE SCALE GENOMIC DNA]</scope>
    <source>
        <strain evidence="1 2">ATCC BAA-803</strain>
    </source>
</reference>
<dbReference type="InterPro" id="IPR029055">
    <property type="entry name" value="Ntn_hydrolases_N"/>
</dbReference>
<evidence type="ECO:0000313" key="1">
    <source>
        <dbReference type="EMBL" id="BBI60068.1"/>
    </source>
</evidence>
<gene>
    <name evidence="1" type="ORF">HSBAA_13740</name>
</gene>
<organism evidence="1 2">
    <name type="scientific">Vreelandella sulfidaeris</name>
    <dbReference type="NCBI Taxonomy" id="115553"/>
    <lineage>
        <taxon>Bacteria</taxon>
        <taxon>Pseudomonadati</taxon>
        <taxon>Pseudomonadota</taxon>
        <taxon>Gammaproteobacteria</taxon>
        <taxon>Oceanospirillales</taxon>
        <taxon>Halomonadaceae</taxon>
        <taxon>Vreelandella</taxon>
    </lineage>
</organism>
<accession>A0A455U735</accession>
<dbReference type="PANTHER" id="PTHR43881">
    <property type="entry name" value="GAMMA-GLUTAMYLTRANSPEPTIDASE (AFU_ORTHOLOGUE AFUA_4G13580)"/>
    <property type="match status" value="1"/>
</dbReference>
<protein>
    <recommendedName>
        <fullName evidence="3">Gamma-glutamyltransferase</fullName>
    </recommendedName>
</protein>
<dbReference type="Proteomes" id="UP000320231">
    <property type="component" value="Chromosome"/>
</dbReference>
<dbReference type="InterPro" id="IPR052896">
    <property type="entry name" value="GGT-like_enzyme"/>
</dbReference>
<dbReference type="Pfam" id="PF01019">
    <property type="entry name" value="G_glu_transpept"/>
    <property type="match status" value="1"/>
</dbReference>
<dbReference type="EMBL" id="AP019514">
    <property type="protein sequence ID" value="BBI60068.1"/>
    <property type="molecule type" value="Genomic_DNA"/>
</dbReference>